<dbReference type="AlphaFoldDB" id="A0A921MQN6"/>
<feature type="transmembrane region" description="Helical" evidence="1">
    <location>
        <begin position="77"/>
        <end position="95"/>
    </location>
</feature>
<reference evidence="2" key="1">
    <citation type="journal article" date="2021" name="PeerJ">
        <title>Extensive microbial diversity within the chicken gut microbiome revealed by metagenomics and culture.</title>
        <authorList>
            <person name="Gilroy R."/>
            <person name="Ravi A."/>
            <person name="Getino M."/>
            <person name="Pursley I."/>
            <person name="Horton D.L."/>
            <person name="Alikhan N.F."/>
            <person name="Baker D."/>
            <person name="Gharbi K."/>
            <person name="Hall N."/>
            <person name="Watson M."/>
            <person name="Adriaenssens E.M."/>
            <person name="Foster-Nyarko E."/>
            <person name="Jarju S."/>
            <person name="Secka A."/>
            <person name="Antonio M."/>
            <person name="Oren A."/>
            <person name="Chaudhuri R.R."/>
            <person name="La Ragione R."/>
            <person name="Hildebrand F."/>
            <person name="Pallen M.J."/>
        </authorList>
    </citation>
    <scope>NUCLEOTIDE SEQUENCE</scope>
    <source>
        <strain evidence="2">CHK121-7720</strain>
    </source>
</reference>
<gene>
    <name evidence="2" type="ORF">K8U91_02590</name>
</gene>
<dbReference type="RefSeq" id="WP_273305407.1">
    <property type="nucleotide sequence ID" value="NZ_DYUD01000010.1"/>
</dbReference>
<keyword evidence="1" id="KW-0472">Membrane</keyword>
<feature type="transmembrane region" description="Helical" evidence="1">
    <location>
        <begin position="101"/>
        <end position="121"/>
    </location>
</feature>
<feature type="transmembrane region" description="Helical" evidence="1">
    <location>
        <begin position="168"/>
        <end position="187"/>
    </location>
</feature>
<keyword evidence="1" id="KW-1133">Transmembrane helix</keyword>
<evidence type="ECO:0000256" key="1">
    <source>
        <dbReference type="SAM" id="Phobius"/>
    </source>
</evidence>
<evidence type="ECO:0000313" key="2">
    <source>
        <dbReference type="EMBL" id="HJG88351.1"/>
    </source>
</evidence>
<organism evidence="2 3">
    <name type="scientific">Barnesiella viscericola</name>
    <dbReference type="NCBI Taxonomy" id="397865"/>
    <lineage>
        <taxon>Bacteria</taxon>
        <taxon>Pseudomonadati</taxon>
        <taxon>Bacteroidota</taxon>
        <taxon>Bacteroidia</taxon>
        <taxon>Bacteroidales</taxon>
        <taxon>Barnesiellaceae</taxon>
        <taxon>Barnesiella</taxon>
    </lineage>
</organism>
<proteinExistence type="predicted"/>
<sequence>MGYNGGINKRGYYRRNHGMISKSSMNFGSKILTNSFLGGLGLMGSLKRNLLEESNKYPDLENKKVKHFNPIHQRLKFVIFGIIAILCPIAGFVLFEFFNWWIFFSVLICGFIEIAICMFMISPNAENSYVYKAEEQYVKKVCNGNLNILRGLFIILFALNLYPILFDLSIISYVLVCLKLLITADLIRASFKREINIEAYANVISENKSE</sequence>
<evidence type="ECO:0000313" key="3">
    <source>
        <dbReference type="Proteomes" id="UP000757103"/>
    </source>
</evidence>
<name>A0A921MQN6_9BACT</name>
<accession>A0A921MQN6</accession>
<comment type="caution">
    <text evidence="2">The sequence shown here is derived from an EMBL/GenBank/DDBJ whole genome shotgun (WGS) entry which is preliminary data.</text>
</comment>
<protein>
    <submittedName>
        <fullName evidence="2">Uncharacterized protein</fullName>
    </submittedName>
</protein>
<dbReference type="Proteomes" id="UP000757103">
    <property type="component" value="Unassembled WGS sequence"/>
</dbReference>
<feature type="transmembrane region" description="Helical" evidence="1">
    <location>
        <begin position="142"/>
        <end position="162"/>
    </location>
</feature>
<dbReference type="EMBL" id="DYUD01000010">
    <property type="protein sequence ID" value="HJG88351.1"/>
    <property type="molecule type" value="Genomic_DNA"/>
</dbReference>
<reference evidence="2" key="2">
    <citation type="submission" date="2021-09" db="EMBL/GenBank/DDBJ databases">
        <authorList>
            <person name="Gilroy R."/>
        </authorList>
    </citation>
    <scope>NUCLEOTIDE SEQUENCE</scope>
    <source>
        <strain evidence="2">CHK121-7720</strain>
    </source>
</reference>
<keyword evidence="1" id="KW-0812">Transmembrane</keyword>